<keyword evidence="4 8" id="KW-0560">Oxidoreductase</keyword>
<comment type="caution">
    <text evidence="8">The sequence shown here is derived from an EMBL/GenBank/DDBJ whole genome shotgun (WGS) entry which is preliminary data.</text>
</comment>
<dbReference type="EC" id="1.4.3.5" evidence="8"/>
<dbReference type="GO" id="GO:0010181">
    <property type="term" value="F:FMN binding"/>
    <property type="evidence" value="ECO:0007669"/>
    <property type="project" value="InterPro"/>
</dbReference>
<keyword evidence="3 5" id="KW-0288">FMN</keyword>
<evidence type="ECO:0000256" key="1">
    <source>
        <dbReference type="ARBA" id="ARBA00007301"/>
    </source>
</evidence>
<dbReference type="GO" id="GO:0008615">
    <property type="term" value="P:pyridoxine biosynthetic process"/>
    <property type="evidence" value="ECO:0007669"/>
    <property type="project" value="InterPro"/>
</dbReference>
<dbReference type="Pfam" id="PF10590">
    <property type="entry name" value="PNP_phzG_C"/>
    <property type="match status" value="1"/>
</dbReference>
<dbReference type="RefSeq" id="WP_179456919.1">
    <property type="nucleotide sequence ID" value="NZ_BAAAPX010000001.1"/>
</dbReference>
<dbReference type="SUPFAM" id="SSF50475">
    <property type="entry name" value="FMN-binding split barrel"/>
    <property type="match status" value="1"/>
</dbReference>
<name>A0A852T159_9MICO</name>
<evidence type="ECO:0000256" key="5">
    <source>
        <dbReference type="PIRSR" id="PIRSR000190-2"/>
    </source>
</evidence>
<feature type="binding site" evidence="5">
    <location>
        <position position="181"/>
    </location>
    <ligand>
        <name>FMN</name>
        <dbReference type="ChEBI" id="CHEBI:58210"/>
    </ligand>
</feature>
<organism evidence="8 9">
    <name type="scientific">Leifsonia soli</name>
    <dbReference type="NCBI Taxonomy" id="582665"/>
    <lineage>
        <taxon>Bacteria</taxon>
        <taxon>Bacillati</taxon>
        <taxon>Actinomycetota</taxon>
        <taxon>Actinomycetes</taxon>
        <taxon>Micrococcales</taxon>
        <taxon>Microbacteriaceae</taxon>
        <taxon>Leifsonia</taxon>
    </lineage>
</organism>
<evidence type="ECO:0000259" key="7">
    <source>
        <dbReference type="Pfam" id="PF10590"/>
    </source>
</evidence>
<evidence type="ECO:0000256" key="4">
    <source>
        <dbReference type="ARBA" id="ARBA00023002"/>
    </source>
</evidence>
<dbReference type="PANTHER" id="PTHR10851">
    <property type="entry name" value="PYRIDOXINE-5-PHOSPHATE OXIDASE"/>
    <property type="match status" value="1"/>
</dbReference>
<evidence type="ECO:0000313" key="8">
    <source>
        <dbReference type="EMBL" id="NYD74887.1"/>
    </source>
</evidence>
<dbReference type="InterPro" id="IPR012349">
    <property type="entry name" value="Split_barrel_FMN-bd"/>
</dbReference>
<evidence type="ECO:0000313" key="9">
    <source>
        <dbReference type="Proteomes" id="UP000589620"/>
    </source>
</evidence>
<evidence type="ECO:0000256" key="3">
    <source>
        <dbReference type="ARBA" id="ARBA00022643"/>
    </source>
</evidence>
<dbReference type="GO" id="GO:0004733">
    <property type="term" value="F:pyridoxamine phosphate oxidase activity"/>
    <property type="evidence" value="ECO:0007669"/>
    <property type="project" value="UniProtKB-EC"/>
</dbReference>
<comment type="cofactor">
    <cofactor evidence="5">
        <name>FMN</name>
        <dbReference type="ChEBI" id="CHEBI:58210"/>
    </cofactor>
    <text evidence="5">Binds 1 FMN per subunit.</text>
</comment>
<sequence length="209" mass="23330">MANTLTGDADLFLPEFDDPPAEPGGLLDEWLRRAKDRGVREALAATLATIDEDGAPDARTVALRRLTGDGVEFGTSSDSRKGRQLAADPRAAVVLYWRELLQQLRVTGRVERLGEAESDDLFSRRTREAQAATLVSEQDAPLDDLDRLRDAARDVLAADGPIGRPERWYAYRVVPELIEFWHGSPDRLHRRLRYVRGDGGAWSVSRVQP</sequence>
<feature type="binding site" evidence="5">
    <location>
        <position position="81"/>
    </location>
    <ligand>
        <name>FMN</name>
        <dbReference type="ChEBI" id="CHEBI:58210"/>
    </ligand>
</feature>
<dbReference type="InterPro" id="IPR000659">
    <property type="entry name" value="Pyridox_Oxase"/>
</dbReference>
<keyword evidence="2" id="KW-0285">Flavoprotein</keyword>
<feature type="domain" description="Pyridoxamine 5'-phosphate oxidase N-terminal" evidence="6">
    <location>
        <begin position="39"/>
        <end position="154"/>
    </location>
</feature>
<dbReference type="InterPro" id="IPR019576">
    <property type="entry name" value="Pyridoxamine_oxidase_dimer_C"/>
</dbReference>
<gene>
    <name evidence="8" type="ORF">BJ963_002406</name>
</gene>
<evidence type="ECO:0000256" key="2">
    <source>
        <dbReference type="ARBA" id="ARBA00022630"/>
    </source>
</evidence>
<dbReference type="InterPro" id="IPR011576">
    <property type="entry name" value="Pyridox_Oxase_N"/>
</dbReference>
<dbReference type="Pfam" id="PF01243">
    <property type="entry name" value="PNPOx_N"/>
    <property type="match status" value="1"/>
</dbReference>
<dbReference type="PIRSF" id="PIRSF000190">
    <property type="entry name" value="Pyd_amn-ph_oxd"/>
    <property type="match status" value="1"/>
</dbReference>
<keyword evidence="9" id="KW-1185">Reference proteome</keyword>
<dbReference type="PANTHER" id="PTHR10851:SF0">
    <property type="entry name" value="PYRIDOXINE-5'-PHOSPHATE OXIDASE"/>
    <property type="match status" value="1"/>
</dbReference>
<comment type="similarity">
    <text evidence="1">Belongs to the pyridoxamine 5'-phosphate oxidase family.</text>
</comment>
<accession>A0A852T159</accession>
<dbReference type="AlphaFoldDB" id="A0A852T159"/>
<dbReference type="Gene3D" id="2.30.110.10">
    <property type="entry name" value="Electron Transport, Fmn-binding Protein, Chain A"/>
    <property type="match status" value="1"/>
</dbReference>
<reference evidence="8 9" key="1">
    <citation type="submission" date="2020-07" db="EMBL/GenBank/DDBJ databases">
        <title>Sequencing the genomes of 1000 actinobacteria strains.</title>
        <authorList>
            <person name="Klenk H.-P."/>
        </authorList>
    </citation>
    <scope>NUCLEOTIDE SEQUENCE [LARGE SCALE GENOMIC DNA]</scope>
    <source>
        <strain evidence="8 9">DSM 23871</strain>
    </source>
</reference>
<dbReference type="EMBL" id="JACCBJ010000001">
    <property type="protein sequence ID" value="NYD74887.1"/>
    <property type="molecule type" value="Genomic_DNA"/>
</dbReference>
<proteinExistence type="inferred from homology"/>
<feature type="binding site" evidence="5">
    <location>
        <position position="103"/>
    </location>
    <ligand>
        <name>FMN</name>
        <dbReference type="ChEBI" id="CHEBI:58210"/>
    </ligand>
</feature>
<protein>
    <submittedName>
        <fullName evidence="8">Pyridoxamine 5'-phosphate oxidase</fullName>
        <ecNumber evidence="8">1.4.3.5</ecNumber>
    </submittedName>
</protein>
<evidence type="ECO:0000259" key="6">
    <source>
        <dbReference type="Pfam" id="PF01243"/>
    </source>
</evidence>
<feature type="binding site" evidence="5">
    <location>
        <position position="191"/>
    </location>
    <ligand>
        <name>FMN</name>
        <dbReference type="ChEBI" id="CHEBI:58210"/>
    </ligand>
</feature>
<feature type="domain" description="Pyridoxine 5'-phosphate oxidase dimerisation C-terminal" evidence="7">
    <location>
        <begin position="168"/>
        <end position="209"/>
    </location>
</feature>
<dbReference type="Proteomes" id="UP000589620">
    <property type="component" value="Unassembled WGS sequence"/>
</dbReference>
<feature type="binding site" evidence="5">
    <location>
        <position position="80"/>
    </location>
    <ligand>
        <name>FMN</name>
        <dbReference type="ChEBI" id="CHEBI:58210"/>
    </ligand>
</feature>
<dbReference type="NCBIfam" id="NF004231">
    <property type="entry name" value="PRK05679.1"/>
    <property type="match status" value="1"/>
</dbReference>